<protein>
    <submittedName>
        <fullName evidence="1">Uncharacterized protein</fullName>
    </submittedName>
</protein>
<evidence type="ECO:0000313" key="1">
    <source>
        <dbReference type="EMBL" id="CNT84877.1"/>
    </source>
</evidence>
<dbReference type="Proteomes" id="UP000041314">
    <property type="component" value="Unassembled WGS sequence"/>
</dbReference>
<accession>A0A655BX64</accession>
<evidence type="ECO:0000313" key="2">
    <source>
        <dbReference type="Proteomes" id="UP000041314"/>
    </source>
</evidence>
<reference evidence="1 2" key="1">
    <citation type="submission" date="2015-03" db="EMBL/GenBank/DDBJ databases">
        <authorList>
            <consortium name="Pathogen Informatics"/>
        </authorList>
    </citation>
    <scope>NUCLEOTIDE SEQUENCE [LARGE SCALE GENOMIC DNA]</scope>
    <source>
        <strain evidence="1 2">A1104</strain>
    </source>
</reference>
<gene>
    <name evidence="1" type="ORF">ERS008198_01219</name>
</gene>
<proteinExistence type="predicted"/>
<dbReference type="EMBL" id="CQPA01000006">
    <property type="protein sequence ID" value="CNT84877.1"/>
    <property type="molecule type" value="Genomic_DNA"/>
</dbReference>
<sequence length="86" mass="10335">MLALFWRLLVPRHFVKLRRLLTHIRLHLFQELTLLAGELIRIHDFAAGGRFRWRTHARLATFQLFDVTPALFRFWRKPIAGDFLVL</sequence>
<name>A0A655BX64_SALET</name>
<dbReference type="AlphaFoldDB" id="A0A655BX64"/>
<organism evidence="1 2">
    <name type="scientific">Salmonella enterica subsp. enterica serovar Bovismorbificans</name>
    <dbReference type="NCBI Taxonomy" id="58097"/>
    <lineage>
        <taxon>Bacteria</taxon>
        <taxon>Pseudomonadati</taxon>
        <taxon>Pseudomonadota</taxon>
        <taxon>Gammaproteobacteria</taxon>
        <taxon>Enterobacterales</taxon>
        <taxon>Enterobacteriaceae</taxon>
        <taxon>Salmonella</taxon>
    </lineage>
</organism>